<keyword evidence="1" id="KW-0547">Nucleotide-binding</keyword>
<dbReference type="InterPro" id="IPR003578">
    <property type="entry name" value="Small_GTPase_Rho"/>
</dbReference>
<name>A0A669CKT4_ORENI</name>
<sequence length="155" mass="17487">LQKCAQAIRKNCKSRFGLDKLKGNFVWFLTLDIYAHTELQVNCCSSKNPSKLTLTLIFPQWVPEISLHCPGTPFLLVGTQVHLRDDSDTLEKLANKKQQAVTFKSGEKLARNLKAVKYIECSAETQEGLKYVFDEAVLAVLEPPDTKPKKHCILL</sequence>
<dbReference type="InterPro" id="IPR001806">
    <property type="entry name" value="Small_GTPase"/>
</dbReference>
<accession>A0A669CKT4</accession>
<dbReference type="GO" id="GO:0007264">
    <property type="term" value="P:small GTPase-mediated signal transduction"/>
    <property type="evidence" value="ECO:0007669"/>
    <property type="project" value="InterPro"/>
</dbReference>
<keyword evidence="2" id="KW-0342">GTP-binding</keyword>
<dbReference type="Proteomes" id="UP000005207">
    <property type="component" value="Unplaced"/>
</dbReference>
<dbReference type="InParanoid" id="A0A669CKT4"/>
<dbReference type="AlphaFoldDB" id="A0A669CKT4"/>
<dbReference type="Ensembl" id="ENSONIT00000083647.1">
    <property type="protein sequence ID" value="ENSONIP00000048570.1"/>
    <property type="gene ID" value="ENSONIG00000035082.1"/>
</dbReference>
<evidence type="ECO:0000256" key="1">
    <source>
        <dbReference type="ARBA" id="ARBA00022741"/>
    </source>
</evidence>
<dbReference type="GeneTree" id="ENSGT00940000153675"/>
<evidence type="ECO:0000313" key="4">
    <source>
        <dbReference type="Proteomes" id="UP000005207"/>
    </source>
</evidence>
<dbReference type="SUPFAM" id="SSF52540">
    <property type="entry name" value="P-loop containing nucleoside triphosphate hydrolases"/>
    <property type="match status" value="1"/>
</dbReference>
<evidence type="ECO:0000313" key="3">
    <source>
        <dbReference type="Ensembl" id="ENSONIP00000048570.1"/>
    </source>
</evidence>
<reference evidence="3" key="2">
    <citation type="submission" date="2025-09" db="UniProtKB">
        <authorList>
            <consortium name="Ensembl"/>
        </authorList>
    </citation>
    <scope>IDENTIFICATION</scope>
</reference>
<evidence type="ECO:0000256" key="2">
    <source>
        <dbReference type="ARBA" id="ARBA00023134"/>
    </source>
</evidence>
<dbReference type="SMART" id="SM00174">
    <property type="entry name" value="RHO"/>
    <property type="match status" value="1"/>
</dbReference>
<protein>
    <submittedName>
        <fullName evidence="3">Uncharacterized protein</fullName>
    </submittedName>
</protein>
<dbReference type="GO" id="GO:0005525">
    <property type="term" value="F:GTP binding"/>
    <property type="evidence" value="ECO:0007669"/>
    <property type="project" value="UniProtKB-KW"/>
</dbReference>
<dbReference type="Pfam" id="PF00071">
    <property type="entry name" value="Ras"/>
    <property type="match status" value="1"/>
</dbReference>
<keyword evidence="4" id="KW-1185">Reference proteome</keyword>
<proteinExistence type="predicted"/>
<dbReference type="Gene3D" id="3.40.50.300">
    <property type="entry name" value="P-loop containing nucleotide triphosphate hydrolases"/>
    <property type="match status" value="1"/>
</dbReference>
<dbReference type="PANTHER" id="PTHR24072">
    <property type="entry name" value="RHO FAMILY GTPASE"/>
    <property type="match status" value="1"/>
</dbReference>
<dbReference type="OMA" id="VNCCSSK"/>
<organism evidence="3 4">
    <name type="scientific">Oreochromis niloticus</name>
    <name type="common">Nile tilapia</name>
    <name type="synonym">Tilapia nilotica</name>
    <dbReference type="NCBI Taxonomy" id="8128"/>
    <lineage>
        <taxon>Eukaryota</taxon>
        <taxon>Metazoa</taxon>
        <taxon>Chordata</taxon>
        <taxon>Craniata</taxon>
        <taxon>Vertebrata</taxon>
        <taxon>Euteleostomi</taxon>
        <taxon>Actinopterygii</taxon>
        <taxon>Neopterygii</taxon>
        <taxon>Teleostei</taxon>
        <taxon>Neoteleostei</taxon>
        <taxon>Acanthomorphata</taxon>
        <taxon>Ovalentaria</taxon>
        <taxon>Cichlomorphae</taxon>
        <taxon>Cichliformes</taxon>
        <taxon>Cichlidae</taxon>
        <taxon>African cichlids</taxon>
        <taxon>Pseudocrenilabrinae</taxon>
        <taxon>Oreochromini</taxon>
        <taxon>Oreochromis</taxon>
    </lineage>
</organism>
<dbReference type="InterPro" id="IPR027417">
    <property type="entry name" value="P-loop_NTPase"/>
</dbReference>
<dbReference type="GO" id="GO:0003924">
    <property type="term" value="F:GTPase activity"/>
    <property type="evidence" value="ECO:0007669"/>
    <property type="project" value="InterPro"/>
</dbReference>
<reference evidence="3" key="1">
    <citation type="submission" date="2025-08" db="UniProtKB">
        <authorList>
            <consortium name="Ensembl"/>
        </authorList>
    </citation>
    <scope>IDENTIFICATION</scope>
</reference>